<dbReference type="EMBL" id="FOSF01000157">
    <property type="protein sequence ID" value="SFK62843.1"/>
    <property type="molecule type" value="Genomic_DNA"/>
</dbReference>
<organism evidence="2 3">
    <name type="scientific">Succinivibrio dextrinosolvens</name>
    <dbReference type="NCBI Taxonomy" id="83771"/>
    <lineage>
        <taxon>Bacteria</taxon>
        <taxon>Pseudomonadati</taxon>
        <taxon>Pseudomonadota</taxon>
        <taxon>Gammaproteobacteria</taxon>
        <taxon>Aeromonadales</taxon>
        <taxon>Succinivibrionaceae</taxon>
        <taxon>Succinivibrio</taxon>
    </lineage>
</organism>
<dbReference type="AlphaFoldDB" id="A0A662ZDN6"/>
<evidence type="ECO:0000259" key="1">
    <source>
        <dbReference type="Pfam" id="PF09820"/>
    </source>
</evidence>
<dbReference type="InterPro" id="IPR018631">
    <property type="entry name" value="AAA-ATPase-like_dom"/>
</dbReference>
<dbReference type="InterPro" id="IPR012547">
    <property type="entry name" value="PDDEXK_9"/>
</dbReference>
<evidence type="ECO:0000313" key="2">
    <source>
        <dbReference type="EMBL" id="SFK62843.1"/>
    </source>
</evidence>
<keyword evidence="3" id="KW-1185">Reference proteome</keyword>
<reference evidence="2 3" key="1">
    <citation type="submission" date="2016-10" db="EMBL/GenBank/DDBJ databases">
        <authorList>
            <person name="Varghese N."/>
            <person name="Submissions S."/>
        </authorList>
    </citation>
    <scope>NUCLEOTIDE SEQUENCE [LARGE SCALE GENOMIC DNA]</scope>
    <source>
        <strain evidence="2 3">22B</strain>
    </source>
</reference>
<proteinExistence type="predicted"/>
<dbReference type="Proteomes" id="UP000243374">
    <property type="component" value="Unassembled WGS sequence"/>
</dbReference>
<evidence type="ECO:0000313" key="3">
    <source>
        <dbReference type="Proteomes" id="UP000243374"/>
    </source>
</evidence>
<dbReference type="Pfam" id="PF08011">
    <property type="entry name" value="PDDEXK_9"/>
    <property type="match status" value="1"/>
</dbReference>
<dbReference type="PANTHER" id="PTHR34825:SF2">
    <property type="entry name" value="AAA-ATPASE-LIKE DOMAIN-CONTAINING PROTEIN"/>
    <property type="match status" value="1"/>
</dbReference>
<name>A0A662ZDN6_9GAMM</name>
<protein>
    <submittedName>
        <fullName evidence="2">PD-(D/E)XK nuclease superfamily protein</fullName>
    </submittedName>
</protein>
<dbReference type="OrthoDB" id="5619227at2"/>
<accession>A0A662ZDN6</accession>
<feature type="domain" description="AAA-ATPase-like" evidence="1">
    <location>
        <begin position="10"/>
        <end position="79"/>
    </location>
</feature>
<dbReference type="RefSeq" id="WP_074842038.1">
    <property type="nucleotide sequence ID" value="NZ_FOSF01000157.1"/>
</dbReference>
<dbReference type="PANTHER" id="PTHR34825">
    <property type="entry name" value="CONSERVED PROTEIN, WITH A WEAK D-GALACTARATE DEHYDRATASE/ALTRONATE HYDROLASE DOMAIN"/>
    <property type="match status" value="1"/>
</dbReference>
<gene>
    <name evidence="2" type="ORF">SAMN04487865_11571</name>
</gene>
<feature type="non-terminal residue" evidence="2">
    <location>
        <position position="1"/>
    </location>
</feature>
<sequence length="440" mass="50148">EFAIAYKDYSESQNLYVMIDEYDNFANEILSKDLELFLNITSKDGFLKSFYAAIKAKASDVIAKTFITGVSSVSLDSLTSGFNIARNVTPFDCFNEYAGFTEDELEILIPKLVDVEKLGVSTKEIISRMKPVYDGYCFSRKADKTVYNSSMCLYYLDEMQRAEIFLNPEDYLDPACDQDGSKLSQLFNLTQKETAVFIIDTYLQGGVFYLNKLSENINLNQLKEYSREQLLSMLYYLGYLTIDREKSSTSELALKIPNRFMSKLFARCTIEFRYKNNTEFTEAPNLNLSALTACDDDISSFAQSCTEFLSRIMNNQVLSHMNEMALNLALYAKLETIEIVNTYVKMQQSVQVPKEGERFPDLVITVNKGLADECIYIIELKYLKKTEARDKNSDSALQRLVNKATEELAAYKSALDFKGKNVKAYAMVFAGPDCVYCEQQ</sequence>
<dbReference type="Pfam" id="PF09820">
    <property type="entry name" value="AAA-ATPase_like"/>
    <property type="match status" value="1"/>
</dbReference>